<keyword evidence="2" id="KW-0472">Membrane</keyword>
<sequence length="463" mass="52630">MSHIIASTPSPSVHVDHVSHPPKASRQESVSTKSEGSSPSSQSDHFPFLTRFIHRTEETQSDIWVRDLELMHHWTVEAFDELSQRDDMRHTWRIDAPQHAVGHTFFMHEILAFAALHKARKLPEKRSQYYAFGIHHQDLAIRGVRAQLLNITLHEAPAIVATSTLLTLSVFASTGFELNYFESPGSQGAIDGILHIFNLMQGMANVLALAHAHVVNSWLAPMFRDPDEVIPSQPMLQDLISQLPRLISFIQCKHDLPESEKTIYLGVIASFEPLLQTSMQPCVDNRELRFLFAWPRHLQPDFLGLLRQRYDGAIAIVMYYCTILFASQSRYWFMDRWGEQLMRACFETLGQDWLPAVRWPASFINQNPTLGLFSNLAQSQHGPSNQLQHPTQSSFIYPQRKPVDVSYRQHATVPSPPHKTQIGHDVALYSQHPKAPQLKQGQQGQHNTPVSHTKGLDSTEEAQ</sequence>
<dbReference type="AlphaFoldDB" id="A0A6A5R0A6"/>
<keyword evidence="2" id="KW-0812">Transmembrane</keyword>
<feature type="compositionally biased region" description="Polar residues" evidence="1">
    <location>
        <begin position="27"/>
        <end position="44"/>
    </location>
</feature>
<proteinExistence type="predicted"/>
<reference evidence="3" key="1">
    <citation type="journal article" date="2020" name="Stud. Mycol.">
        <title>101 Dothideomycetes genomes: a test case for predicting lifestyles and emergence of pathogens.</title>
        <authorList>
            <person name="Haridas S."/>
            <person name="Albert R."/>
            <person name="Binder M."/>
            <person name="Bloem J."/>
            <person name="Labutti K."/>
            <person name="Salamov A."/>
            <person name="Andreopoulos B."/>
            <person name="Baker S."/>
            <person name="Barry K."/>
            <person name="Bills G."/>
            <person name="Bluhm B."/>
            <person name="Cannon C."/>
            <person name="Castanera R."/>
            <person name="Culley D."/>
            <person name="Daum C."/>
            <person name="Ezra D."/>
            <person name="Gonzalez J."/>
            <person name="Henrissat B."/>
            <person name="Kuo A."/>
            <person name="Liang C."/>
            <person name="Lipzen A."/>
            <person name="Lutzoni F."/>
            <person name="Magnuson J."/>
            <person name="Mondo S."/>
            <person name="Nolan M."/>
            <person name="Ohm R."/>
            <person name="Pangilinan J."/>
            <person name="Park H.-J."/>
            <person name="Ramirez L."/>
            <person name="Alfaro M."/>
            <person name="Sun H."/>
            <person name="Tritt A."/>
            <person name="Yoshinaga Y."/>
            <person name="Zwiers L.-H."/>
            <person name="Turgeon B."/>
            <person name="Goodwin S."/>
            <person name="Spatafora J."/>
            <person name="Crous P."/>
            <person name="Grigoriev I."/>
        </authorList>
    </citation>
    <scope>NUCLEOTIDE SEQUENCE</scope>
    <source>
        <strain evidence="3">HMLAC05119</strain>
    </source>
</reference>
<feature type="region of interest" description="Disordered" evidence="1">
    <location>
        <begin position="432"/>
        <end position="463"/>
    </location>
</feature>
<evidence type="ECO:0000256" key="2">
    <source>
        <dbReference type="SAM" id="Phobius"/>
    </source>
</evidence>
<gene>
    <name evidence="3" type="ORF">BDU57DRAFT_535138</name>
</gene>
<protein>
    <submittedName>
        <fullName evidence="3">Uncharacterized protein</fullName>
    </submittedName>
</protein>
<feature type="transmembrane region" description="Helical" evidence="2">
    <location>
        <begin position="312"/>
        <end position="333"/>
    </location>
</feature>
<dbReference type="EMBL" id="ML979132">
    <property type="protein sequence ID" value="KAF1921485.1"/>
    <property type="molecule type" value="Genomic_DNA"/>
</dbReference>
<evidence type="ECO:0000313" key="4">
    <source>
        <dbReference type="Proteomes" id="UP000800096"/>
    </source>
</evidence>
<dbReference type="PANTHER" id="PTHR47784">
    <property type="entry name" value="STEROL UPTAKE CONTROL PROTEIN 2"/>
    <property type="match status" value="1"/>
</dbReference>
<evidence type="ECO:0000256" key="1">
    <source>
        <dbReference type="SAM" id="MobiDB-lite"/>
    </source>
</evidence>
<dbReference type="Proteomes" id="UP000800096">
    <property type="component" value="Unassembled WGS sequence"/>
</dbReference>
<feature type="compositionally biased region" description="Polar residues" evidence="1">
    <location>
        <begin position="1"/>
        <end position="11"/>
    </location>
</feature>
<keyword evidence="2" id="KW-1133">Transmembrane helix</keyword>
<dbReference type="GO" id="GO:0001228">
    <property type="term" value="F:DNA-binding transcription activator activity, RNA polymerase II-specific"/>
    <property type="evidence" value="ECO:0007669"/>
    <property type="project" value="TreeGrafter"/>
</dbReference>
<name>A0A6A5R0A6_AMPQU</name>
<evidence type="ECO:0000313" key="3">
    <source>
        <dbReference type="EMBL" id="KAF1921485.1"/>
    </source>
</evidence>
<feature type="region of interest" description="Disordered" evidence="1">
    <location>
        <begin position="1"/>
        <end position="44"/>
    </location>
</feature>
<dbReference type="OrthoDB" id="3546279at2759"/>
<dbReference type="InterPro" id="IPR053157">
    <property type="entry name" value="Sterol_Uptake_Regulator"/>
</dbReference>
<dbReference type="PANTHER" id="PTHR47784:SF5">
    <property type="entry name" value="STEROL UPTAKE CONTROL PROTEIN 2"/>
    <property type="match status" value="1"/>
</dbReference>
<organism evidence="3 4">
    <name type="scientific">Ampelomyces quisqualis</name>
    <name type="common">Powdery mildew agent</name>
    <dbReference type="NCBI Taxonomy" id="50730"/>
    <lineage>
        <taxon>Eukaryota</taxon>
        <taxon>Fungi</taxon>
        <taxon>Dikarya</taxon>
        <taxon>Ascomycota</taxon>
        <taxon>Pezizomycotina</taxon>
        <taxon>Dothideomycetes</taxon>
        <taxon>Pleosporomycetidae</taxon>
        <taxon>Pleosporales</taxon>
        <taxon>Pleosporineae</taxon>
        <taxon>Phaeosphaeriaceae</taxon>
        <taxon>Ampelomyces</taxon>
    </lineage>
</organism>
<feature type="compositionally biased region" description="Polar residues" evidence="1">
    <location>
        <begin position="439"/>
        <end position="451"/>
    </location>
</feature>
<accession>A0A6A5R0A6</accession>
<keyword evidence="4" id="KW-1185">Reference proteome</keyword>